<dbReference type="InterPro" id="IPR036728">
    <property type="entry name" value="PBP_GOBP_sf"/>
</dbReference>
<evidence type="ECO:0000256" key="4">
    <source>
        <dbReference type="ARBA" id="ARBA00022656"/>
    </source>
</evidence>
<evidence type="ECO:0000256" key="5">
    <source>
        <dbReference type="SAM" id="SignalP"/>
    </source>
</evidence>
<organism evidence="6">
    <name type="scientific">Sergentomyia schwetzi</name>
    <dbReference type="NCBI Taxonomy" id="114605"/>
    <lineage>
        <taxon>Eukaryota</taxon>
        <taxon>Metazoa</taxon>
        <taxon>Ecdysozoa</taxon>
        <taxon>Arthropoda</taxon>
        <taxon>Hexapoda</taxon>
        <taxon>Insecta</taxon>
        <taxon>Pterygota</taxon>
        <taxon>Neoptera</taxon>
        <taxon>Endopterygota</taxon>
        <taxon>Diptera</taxon>
        <taxon>Nematocera</taxon>
        <taxon>Psychodoidea</taxon>
        <taxon>Psychodidae</taxon>
        <taxon>Sergentomyia</taxon>
        <taxon>Sergentomyia</taxon>
    </lineage>
</organism>
<dbReference type="GO" id="GO:0005576">
    <property type="term" value="C:extracellular region"/>
    <property type="evidence" value="ECO:0007669"/>
    <property type="project" value="UniProtKB-SubCell"/>
</dbReference>
<feature type="signal peptide" evidence="5">
    <location>
        <begin position="1"/>
        <end position="19"/>
    </location>
</feature>
<dbReference type="Pfam" id="PF01395">
    <property type="entry name" value="PBP_GOBP"/>
    <property type="match status" value="1"/>
</dbReference>
<dbReference type="SUPFAM" id="SSF47565">
    <property type="entry name" value="Insect pheromone/odorant-binding proteins"/>
    <property type="match status" value="1"/>
</dbReference>
<comment type="subcellular location">
    <subcellularLocation>
        <location evidence="1">Secreted</location>
    </subcellularLocation>
</comment>
<accession>A0A6B9VMV9</accession>
<dbReference type="InterPro" id="IPR006170">
    <property type="entry name" value="PBP/GOBP"/>
</dbReference>
<dbReference type="Gene3D" id="1.10.238.20">
    <property type="entry name" value="Pheromone/general odorant binding protein domain"/>
    <property type="match status" value="1"/>
</dbReference>
<dbReference type="EMBL" id="MN605272">
    <property type="protein sequence ID" value="QHO60662.1"/>
    <property type="molecule type" value="mRNA"/>
</dbReference>
<protein>
    <submittedName>
        <fullName evidence="6">D7-related protein</fullName>
    </submittedName>
</protein>
<dbReference type="CDD" id="cd23992">
    <property type="entry name" value="PBP_GOBP"/>
    <property type="match status" value="1"/>
</dbReference>
<dbReference type="GO" id="GO:0090729">
    <property type="term" value="F:toxin activity"/>
    <property type="evidence" value="ECO:0007669"/>
    <property type="project" value="UniProtKB-KW"/>
</dbReference>
<keyword evidence="4" id="KW-0800">Toxin</keyword>
<evidence type="ECO:0000313" key="6">
    <source>
        <dbReference type="EMBL" id="QHO60662.1"/>
    </source>
</evidence>
<reference evidence="6" key="1">
    <citation type="submission" date="2019-10" db="EMBL/GenBank/DDBJ databases">
        <title>Sergentomyia schwetzi: salivary gland transcriptome, proteome and enzymatic activities in two lineages adapted to different blood sources.</title>
        <authorList>
            <person name="Polanska N."/>
            <person name="Ishemgulova A."/>
            <person name="Volfova V."/>
            <person name="Flegontov P."/>
            <person name="Votypka J."/>
            <person name="Yurchenko V."/>
            <person name="Volf P."/>
        </authorList>
    </citation>
    <scope>NUCLEOTIDE SEQUENCE</scope>
    <source>
        <tissue evidence="6">Salivary glands</tissue>
    </source>
</reference>
<dbReference type="GO" id="GO:0005549">
    <property type="term" value="F:odorant binding"/>
    <property type="evidence" value="ECO:0007669"/>
    <property type="project" value="InterPro"/>
</dbReference>
<feature type="chain" id="PRO_5025609511" evidence="5">
    <location>
        <begin position="20"/>
        <end position="242"/>
    </location>
</feature>
<evidence type="ECO:0000256" key="2">
    <source>
        <dbReference type="ARBA" id="ARBA00008098"/>
    </source>
</evidence>
<keyword evidence="5" id="KW-0732">Signal</keyword>
<evidence type="ECO:0000256" key="3">
    <source>
        <dbReference type="ARBA" id="ARBA00022525"/>
    </source>
</evidence>
<proteinExistence type="evidence at transcript level"/>
<dbReference type="AlphaFoldDB" id="A0A6B9VMV9"/>
<name>A0A6B9VMV9_9DIPT</name>
<sequence>MKNFFIILTVLLFMGVASSLRFPRNPDQMRWAVLNCLHVQQPTDELYKKWTNFELPDDGKTHCFVKCILKNSRIYPLHLGRVNKTALEYQFKSHGMEVPKGVENLGNVIAGSCTDIYNEVKDVFLNNVEAFKKAFYFYDDDVKKWFKENTGVARPFGANMREYCDKKYKDNSECLVYCRFYYYRLVDEDKKVFWGWIHDTPGIPLDKRAKCLRKASKEKHCQVPITLQQYRNSSKDVAFRIQ</sequence>
<comment type="similarity">
    <text evidence="2">Belongs to the PBP/GOBP family.</text>
</comment>
<keyword evidence="3" id="KW-0964">Secreted</keyword>
<evidence type="ECO:0000256" key="1">
    <source>
        <dbReference type="ARBA" id="ARBA00004613"/>
    </source>
</evidence>